<gene>
    <name evidence="1" type="ORF">N7G274_008895</name>
</gene>
<keyword evidence="2" id="KW-1185">Reference proteome</keyword>
<name>A0ABR3ZZ20_9LECA</name>
<comment type="caution">
    <text evidence="1">The sequence shown here is derived from an EMBL/GenBank/DDBJ whole genome shotgun (WGS) entry which is preliminary data.</text>
</comment>
<accession>A0ABR3ZZ20</accession>
<proteinExistence type="predicted"/>
<protein>
    <submittedName>
        <fullName evidence="1">Uncharacterized protein</fullName>
    </submittedName>
</protein>
<evidence type="ECO:0000313" key="1">
    <source>
        <dbReference type="EMBL" id="KAL2038246.1"/>
    </source>
</evidence>
<dbReference type="EMBL" id="JBEFKJ010000033">
    <property type="protein sequence ID" value="KAL2038246.1"/>
    <property type="molecule type" value="Genomic_DNA"/>
</dbReference>
<evidence type="ECO:0000313" key="2">
    <source>
        <dbReference type="Proteomes" id="UP001590950"/>
    </source>
</evidence>
<organism evidence="1 2">
    <name type="scientific">Stereocaulon virgatum</name>
    <dbReference type="NCBI Taxonomy" id="373712"/>
    <lineage>
        <taxon>Eukaryota</taxon>
        <taxon>Fungi</taxon>
        <taxon>Dikarya</taxon>
        <taxon>Ascomycota</taxon>
        <taxon>Pezizomycotina</taxon>
        <taxon>Lecanoromycetes</taxon>
        <taxon>OSLEUM clade</taxon>
        <taxon>Lecanoromycetidae</taxon>
        <taxon>Lecanorales</taxon>
        <taxon>Lecanorineae</taxon>
        <taxon>Stereocaulaceae</taxon>
        <taxon>Stereocaulon</taxon>
    </lineage>
</organism>
<reference evidence="1 2" key="1">
    <citation type="submission" date="2024-09" db="EMBL/GenBank/DDBJ databases">
        <title>Rethinking Asexuality: The Enigmatic Case of Functional Sexual Genes in Lepraria (Stereocaulaceae).</title>
        <authorList>
            <person name="Doellman M."/>
            <person name="Sun Y."/>
            <person name="Barcenas-Pena A."/>
            <person name="Lumbsch H.T."/>
            <person name="Grewe F."/>
        </authorList>
    </citation>
    <scope>NUCLEOTIDE SEQUENCE [LARGE SCALE GENOMIC DNA]</scope>
    <source>
        <strain evidence="1 2">Mercado 3170</strain>
    </source>
</reference>
<dbReference type="Proteomes" id="UP001590950">
    <property type="component" value="Unassembled WGS sequence"/>
</dbReference>
<sequence length="54" mass="6046">MGNQADEDKYTAIGCCIVSEPATSEENIPKELLELDMRTMARLRAPMMAVKEDE</sequence>